<protein>
    <submittedName>
        <fullName evidence="6">Site-specific integrase</fullName>
    </submittedName>
</protein>
<dbReference type="RefSeq" id="WP_242165416.1">
    <property type="nucleotide sequence ID" value="NZ_JAJMLW010000003.1"/>
</dbReference>
<dbReference type="Pfam" id="PF14659">
    <property type="entry name" value="Phage_int_SAM_3"/>
    <property type="match status" value="1"/>
</dbReference>
<dbReference type="InterPro" id="IPR013762">
    <property type="entry name" value="Integrase-like_cat_sf"/>
</dbReference>
<dbReference type="Proteomes" id="UP001430755">
    <property type="component" value="Unassembled WGS sequence"/>
</dbReference>
<proteinExistence type="inferred from homology"/>
<feature type="domain" description="Tyr recombinase" evidence="5">
    <location>
        <begin position="165"/>
        <end position="349"/>
    </location>
</feature>
<dbReference type="InterPro" id="IPR010998">
    <property type="entry name" value="Integrase_recombinase_N"/>
</dbReference>
<evidence type="ECO:0000259" key="5">
    <source>
        <dbReference type="PROSITE" id="PS51898"/>
    </source>
</evidence>
<dbReference type="InterPro" id="IPR002104">
    <property type="entry name" value="Integrase_catalytic"/>
</dbReference>
<evidence type="ECO:0000256" key="2">
    <source>
        <dbReference type="ARBA" id="ARBA00022908"/>
    </source>
</evidence>
<dbReference type="PROSITE" id="PS51898">
    <property type="entry name" value="TYR_RECOMBINASE"/>
    <property type="match status" value="1"/>
</dbReference>
<comment type="caution">
    <text evidence="6">The sequence shown here is derived from an EMBL/GenBank/DDBJ whole genome shotgun (WGS) entry which is preliminary data.</text>
</comment>
<dbReference type="Gene3D" id="1.10.443.10">
    <property type="entry name" value="Intergrase catalytic core"/>
    <property type="match status" value="1"/>
</dbReference>
<dbReference type="Gene3D" id="1.10.150.130">
    <property type="match status" value="1"/>
</dbReference>
<gene>
    <name evidence="6" type="ORF">LPT13_08030</name>
</gene>
<evidence type="ECO:0000256" key="4">
    <source>
        <dbReference type="ARBA" id="ARBA00023172"/>
    </source>
</evidence>
<sequence length="361" mass="41804">MPAYKLDNGKWCASFYYRLPDGSLKQKYKRSFETEDDALRYENEFRARAENPCSFPFSAFVDVYLADMKPRIRWTTYDTKRLSIGKWIKPYFGEKLMGDIKPIDILHWQGWLDEQRLKNGNPLSPTYVRKLNSDLASLFNHAERNYGLKPNPMKKISKTGKTRSGEMQIWSKEEFNRFQDAICDKAKSYYAFDLLFWTGIREGELLALTPTDFDFENRILTIDKSLARKDGGAIVGPPKTKKSYRKIALSEFLCEEIREYIELILKIGPDERIFEGMTKSFLCNEMDRGCRISGVKRIRVHDLRHSHVSMLIHMGFSVVAIAERMGHETTDITFRYAHLLPNSQGVMANALNEAKGTKKVG</sequence>
<name>A0ABS9WID4_9ACTN</name>
<dbReference type="CDD" id="cd01189">
    <property type="entry name" value="INT_ICEBs1_C_like"/>
    <property type="match status" value="1"/>
</dbReference>
<reference evidence="6" key="1">
    <citation type="submission" date="2021-11" db="EMBL/GenBank/DDBJ databases">
        <title>A Novel Adlercreutzia Species, isolated from a Allomyrina dichotoma larva feces.</title>
        <authorList>
            <person name="Suh M.K."/>
        </authorList>
    </citation>
    <scope>NUCLEOTIDE SEQUENCE</scope>
    <source>
        <strain evidence="6">JBNU-10</strain>
    </source>
</reference>
<comment type="similarity">
    <text evidence="1">Belongs to the 'phage' integrase family.</text>
</comment>
<keyword evidence="2" id="KW-0229">DNA integration</keyword>
<dbReference type="Pfam" id="PF14657">
    <property type="entry name" value="Arm-DNA-bind_4"/>
    <property type="match status" value="1"/>
</dbReference>
<keyword evidence="7" id="KW-1185">Reference proteome</keyword>
<evidence type="ECO:0000256" key="3">
    <source>
        <dbReference type="ARBA" id="ARBA00023125"/>
    </source>
</evidence>
<evidence type="ECO:0000313" key="6">
    <source>
        <dbReference type="EMBL" id="MCI2242295.1"/>
    </source>
</evidence>
<dbReference type="InterPro" id="IPR050090">
    <property type="entry name" value="Tyrosine_recombinase_XerCD"/>
</dbReference>
<dbReference type="InterPro" id="IPR011010">
    <property type="entry name" value="DNA_brk_join_enz"/>
</dbReference>
<dbReference type="InterPro" id="IPR004107">
    <property type="entry name" value="Integrase_SAM-like_N"/>
</dbReference>
<organism evidence="6 7">
    <name type="scientific">Adlercreutzia faecimuris</name>
    <dbReference type="NCBI Taxonomy" id="2897341"/>
    <lineage>
        <taxon>Bacteria</taxon>
        <taxon>Bacillati</taxon>
        <taxon>Actinomycetota</taxon>
        <taxon>Coriobacteriia</taxon>
        <taxon>Eggerthellales</taxon>
        <taxon>Eggerthellaceae</taxon>
        <taxon>Adlercreutzia</taxon>
    </lineage>
</organism>
<dbReference type="PANTHER" id="PTHR30349:SF64">
    <property type="entry name" value="PROPHAGE INTEGRASE INTD-RELATED"/>
    <property type="match status" value="1"/>
</dbReference>
<keyword evidence="4" id="KW-0233">DNA recombination</keyword>
<dbReference type="SUPFAM" id="SSF56349">
    <property type="entry name" value="DNA breaking-rejoining enzymes"/>
    <property type="match status" value="1"/>
</dbReference>
<keyword evidence="3" id="KW-0238">DNA-binding</keyword>
<dbReference type="Pfam" id="PF00589">
    <property type="entry name" value="Phage_integrase"/>
    <property type="match status" value="1"/>
</dbReference>
<evidence type="ECO:0000313" key="7">
    <source>
        <dbReference type="Proteomes" id="UP001430755"/>
    </source>
</evidence>
<dbReference type="EMBL" id="JAJMLW010000003">
    <property type="protein sequence ID" value="MCI2242295.1"/>
    <property type="molecule type" value="Genomic_DNA"/>
</dbReference>
<dbReference type="PANTHER" id="PTHR30349">
    <property type="entry name" value="PHAGE INTEGRASE-RELATED"/>
    <property type="match status" value="1"/>
</dbReference>
<dbReference type="InterPro" id="IPR028259">
    <property type="entry name" value="AP2-like_int_N"/>
</dbReference>
<evidence type="ECO:0000256" key="1">
    <source>
        <dbReference type="ARBA" id="ARBA00008857"/>
    </source>
</evidence>
<accession>A0ABS9WID4</accession>